<reference evidence="1 3" key="1">
    <citation type="submission" date="2023-10" db="EMBL/GenBank/DDBJ databases">
        <title>Culture-based analysis of two novel bacteria associated with mangrove crab gills.</title>
        <authorList>
            <person name="Yang X."/>
            <person name="Garuglieri E."/>
            <person name="Van Goethem M.W."/>
            <person name="Fusi M."/>
            <person name="Marasco R."/>
            <person name="Daffonchio D.G."/>
        </authorList>
    </citation>
    <scope>NUCLEOTIDE SEQUENCE [LARGE SCALE GENOMIC DNA]</scope>
    <source>
        <strain evidence="2">UG2-1</strain>
        <strain evidence="1">UG2-2</strain>
        <strain evidence="3">UG2_2</strain>
    </source>
</reference>
<sequence length="224" mass="26386">MGKNLFIIIFIFFPLLSFCQTDDLFIDLTVAKTFKDDMGFNYDASVSYKQIFDHPSWSRINASGSATYKYNTWSLLGGFTTQYIFDEEISNGLELRPWLGIGLKTKIIEGLKANQLGKVEWRNFIYDGLKNENYIRTTYSLGVLYDLDILKLKHWQVDTGYTWYFLKDPARGERYANSREFRVYMIKTFTKSRISMGYLLEKYRHFNNLPLGDAHTFKIIYTFL</sequence>
<protein>
    <recommendedName>
        <fullName evidence="4">DUF2490 domain-containing protein</fullName>
    </recommendedName>
</protein>
<evidence type="ECO:0000313" key="2">
    <source>
        <dbReference type="EMBL" id="WXA12073.1"/>
    </source>
</evidence>
<dbReference type="RefSeq" id="WP_338731013.1">
    <property type="nucleotide sequence ID" value="NZ_CP136924.1"/>
</dbReference>
<accession>A0AAU6NYU3</accession>
<evidence type="ECO:0000313" key="3">
    <source>
        <dbReference type="Proteomes" id="UP001368318"/>
    </source>
</evidence>
<dbReference type="EMBL" id="CP136924">
    <property type="protein sequence ID" value="WXA02766.1"/>
    <property type="molecule type" value="Genomic_DNA"/>
</dbReference>
<dbReference type="KEGG" id="mcaa:R3L15_08005"/>
<dbReference type="Proteomes" id="UP001368318">
    <property type="component" value="Chromosome"/>
</dbReference>
<gene>
    <name evidence="2" type="ORF">R3L15_08005</name>
    <name evidence="1" type="ORF">R3L16_13585</name>
</gene>
<name>A0AAU6NYU3_9FLAO</name>
<dbReference type="EMBL" id="CP136925">
    <property type="protein sequence ID" value="WXA12073.1"/>
    <property type="molecule type" value="Genomic_DNA"/>
</dbReference>
<proteinExistence type="predicted"/>
<evidence type="ECO:0000313" key="1">
    <source>
        <dbReference type="EMBL" id="WXA02766.1"/>
    </source>
</evidence>
<organism evidence="1 3">
    <name type="scientific">Mangrovimonas cancribranchiae</name>
    <dbReference type="NCBI Taxonomy" id="3080055"/>
    <lineage>
        <taxon>Bacteria</taxon>
        <taxon>Pseudomonadati</taxon>
        <taxon>Bacteroidota</taxon>
        <taxon>Flavobacteriia</taxon>
        <taxon>Flavobacteriales</taxon>
        <taxon>Flavobacteriaceae</taxon>
        <taxon>Mangrovimonas</taxon>
    </lineage>
</organism>
<evidence type="ECO:0008006" key="4">
    <source>
        <dbReference type="Google" id="ProtNLM"/>
    </source>
</evidence>
<keyword evidence="3" id="KW-1185">Reference proteome</keyword>
<dbReference type="AlphaFoldDB" id="A0AAU6NYU3"/>